<dbReference type="Pfam" id="PF01910">
    <property type="entry name" value="Thiamine_BP"/>
    <property type="match status" value="1"/>
</dbReference>
<accession>A0A7L5IBR7</accession>
<reference evidence="2 3" key="1">
    <citation type="submission" date="2020-05" db="EMBL/GenBank/DDBJ databases">
        <title>Complete genome sequencing of Campylobacter and Arcobacter type strains.</title>
        <authorList>
            <person name="Miller W.G."/>
            <person name="Yee E."/>
        </authorList>
    </citation>
    <scope>NUCLEOTIDE SEQUENCE [LARGE SCALE GENOMIC DNA]</scope>
    <source>
        <strain evidence="2 3">CCUG 73571</strain>
    </source>
</reference>
<feature type="domain" description="Thiamine-binding protein" evidence="1">
    <location>
        <begin position="5"/>
        <end position="93"/>
    </location>
</feature>
<gene>
    <name evidence="2" type="ORF">CARM_1142</name>
</gene>
<dbReference type="Gene3D" id="3.30.70.930">
    <property type="match status" value="1"/>
</dbReference>
<keyword evidence="3" id="KW-1185">Reference proteome</keyword>
<evidence type="ECO:0000259" key="1">
    <source>
        <dbReference type="Pfam" id="PF01910"/>
    </source>
</evidence>
<dbReference type="InterPro" id="IPR029756">
    <property type="entry name" value="MTH1187/YkoF-like"/>
</dbReference>
<dbReference type="InterPro" id="IPR002767">
    <property type="entry name" value="Thiamine_BP"/>
</dbReference>
<dbReference type="Proteomes" id="UP000509246">
    <property type="component" value="Chromosome"/>
</dbReference>
<dbReference type="KEGG" id="carm:CARM_1142"/>
<protein>
    <submittedName>
        <fullName evidence="2">DUF77 domain-containing protein</fullName>
    </submittedName>
</protein>
<dbReference type="AlphaFoldDB" id="A0A7L5IBR7"/>
<dbReference type="SUPFAM" id="SSF89957">
    <property type="entry name" value="MTH1187/YkoF-like"/>
    <property type="match status" value="1"/>
</dbReference>
<evidence type="ECO:0000313" key="2">
    <source>
        <dbReference type="EMBL" id="QKF80043.1"/>
    </source>
</evidence>
<evidence type="ECO:0000313" key="3">
    <source>
        <dbReference type="Proteomes" id="UP000509246"/>
    </source>
</evidence>
<dbReference type="EMBL" id="CP053825">
    <property type="protein sequence ID" value="QKF80043.1"/>
    <property type="molecule type" value="Genomic_DNA"/>
</dbReference>
<sequence length="96" mass="11201">MSVLMEFSIFSISGEISKKEEVIKILKKLQEKNIDFKLHSMGTCIECKNIKQALKILHIASKCMDAKRYYINAKFDCYKNRKNAIKNKIKTVKENL</sequence>
<proteinExistence type="predicted"/>
<name>A0A7L5IBR7_9BACT</name>
<dbReference type="RefSeq" id="WP_139427173.1">
    <property type="nucleotide sequence ID" value="NZ_CBCSFY010000024.1"/>
</dbReference>
<organism evidence="2 3">
    <name type="scientific">Campylobacter armoricus</name>
    <dbReference type="NCBI Taxonomy" id="2505970"/>
    <lineage>
        <taxon>Bacteria</taxon>
        <taxon>Pseudomonadati</taxon>
        <taxon>Campylobacterota</taxon>
        <taxon>Epsilonproteobacteria</taxon>
        <taxon>Campylobacterales</taxon>
        <taxon>Campylobacteraceae</taxon>
        <taxon>Campylobacter</taxon>
    </lineage>
</organism>